<feature type="compositionally biased region" description="Basic residues" evidence="1">
    <location>
        <begin position="14"/>
        <end position="32"/>
    </location>
</feature>
<accession>A0ABN9R3N2</accession>
<feature type="non-terminal residue" evidence="2">
    <location>
        <position position="191"/>
    </location>
</feature>
<name>A0ABN9R3N2_9DINO</name>
<protein>
    <submittedName>
        <fullName evidence="2">Uncharacterized protein</fullName>
    </submittedName>
</protein>
<feature type="region of interest" description="Disordered" evidence="1">
    <location>
        <begin position="68"/>
        <end position="191"/>
    </location>
</feature>
<feature type="region of interest" description="Disordered" evidence="1">
    <location>
        <begin position="1"/>
        <end position="42"/>
    </location>
</feature>
<dbReference type="Proteomes" id="UP001189429">
    <property type="component" value="Unassembled WGS sequence"/>
</dbReference>
<feature type="non-terminal residue" evidence="2">
    <location>
        <position position="1"/>
    </location>
</feature>
<gene>
    <name evidence="2" type="ORF">PCOR1329_LOCUS17334</name>
</gene>
<evidence type="ECO:0000313" key="2">
    <source>
        <dbReference type="EMBL" id="CAK0813382.1"/>
    </source>
</evidence>
<reference evidence="2" key="1">
    <citation type="submission" date="2023-10" db="EMBL/GenBank/DDBJ databases">
        <authorList>
            <person name="Chen Y."/>
            <person name="Shah S."/>
            <person name="Dougan E. K."/>
            <person name="Thang M."/>
            <person name="Chan C."/>
        </authorList>
    </citation>
    <scope>NUCLEOTIDE SEQUENCE [LARGE SCALE GENOMIC DNA]</scope>
</reference>
<organism evidence="2 3">
    <name type="scientific">Prorocentrum cordatum</name>
    <dbReference type="NCBI Taxonomy" id="2364126"/>
    <lineage>
        <taxon>Eukaryota</taxon>
        <taxon>Sar</taxon>
        <taxon>Alveolata</taxon>
        <taxon>Dinophyceae</taxon>
        <taxon>Prorocentrales</taxon>
        <taxon>Prorocentraceae</taxon>
        <taxon>Prorocentrum</taxon>
    </lineage>
</organism>
<comment type="caution">
    <text evidence="2">The sequence shown here is derived from an EMBL/GenBank/DDBJ whole genome shotgun (WGS) entry which is preliminary data.</text>
</comment>
<dbReference type="EMBL" id="CAUYUJ010005367">
    <property type="protein sequence ID" value="CAK0813382.1"/>
    <property type="molecule type" value="Genomic_DNA"/>
</dbReference>
<feature type="compositionally biased region" description="Low complexity" evidence="1">
    <location>
        <begin position="1"/>
        <end position="13"/>
    </location>
</feature>
<evidence type="ECO:0000313" key="3">
    <source>
        <dbReference type="Proteomes" id="UP001189429"/>
    </source>
</evidence>
<feature type="compositionally biased region" description="Low complexity" evidence="1">
    <location>
        <begin position="33"/>
        <end position="42"/>
    </location>
</feature>
<keyword evidence="3" id="KW-1185">Reference proteome</keyword>
<proteinExistence type="predicted"/>
<evidence type="ECO:0000256" key="1">
    <source>
        <dbReference type="SAM" id="MobiDB-lite"/>
    </source>
</evidence>
<feature type="compositionally biased region" description="Basic and acidic residues" evidence="1">
    <location>
        <begin position="163"/>
        <end position="191"/>
    </location>
</feature>
<sequence>GDAAVPRAAARVCPRARRPPRRRLRPPRRGWPRARAPADARASPRGLVLGLAPFQPVLLRTKRRRPPVALSYSGDETRDGSARSTRPLAVARAPPATPGTSRGRTAWCRRLAGGAGPSTRGRAAGGAMRCTCRSPPPCPAACRRGRRPPLRGSRQAARRKPPLRGEEAAEEGEQREVTNDRGADEEERRAL</sequence>